<protein>
    <submittedName>
        <fullName evidence="1">Uncharacterized protein</fullName>
    </submittedName>
</protein>
<dbReference type="EMBL" id="CAJNOH010004281">
    <property type="protein sequence ID" value="CAF1364817.1"/>
    <property type="molecule type" value="Genomic_DNA"/>
</dbReference>
<organism evidence="1 2">
    <name type="scientific">Rotaria sordida</name>
    <dbReference type="NCBI Taxonomy" id="392033"/>
    <lineage>
        <taxon>Eukaryota</taxon>
        <taxon>Metazoa</taxon>
        <taxon>Spiralia</taxon>
        <taxon>Gnathifera</taxon>
        <taxon>Rotifera</taxon>
        <taxon>Eurotatoria</taxon>
        <taxon>Bdelloidea</taxon>
        <taxon>Philodinida</taxon>
        <taxon>Philodinidae</taxon>
        <taxon>Rotaria</taxon>
    </lineage>
</organism>
<dbReference type="AlphaFoldDB" id="A0A815IGU6"/>
<accession>A0A815IGU6</accession>
<name>A0A815IGU6_9BILA</name>
<dbReference type="Proteomes" id="UP000663854">
    <property type="component" value="Unassembled WGS sequence"/>
</dbReference>
<sequence>NYSVTPLEKGYATPCIELLTTTCSLICQGILILPNYSVNNLERLRSFISLIRFIISLAANQSLTILKQVYAPDLEAMFYSCQSIHKFVDDLSQKFETAQVTTDVETIHRTVVKLEVDLLKNWLADTPDKYNEILYLIGRKDNHLWRYSTKIFSYILQKLDLLESVQKYHGQIPHSDDYIRLEEYLQSFHRESDKIERLLVDRIHMDLMLNISEEQYADRSIDR</sequence>
<feature type="non-terminal residue" evidence="1">
    <location>
        <position position="1"/>
    </location>
</feature>
<evidence type="ECO:0000313" key="1">
    <source>
        <dbReference type="EMBL" id="CAF1364817.1"/>
    </source>
</evidence>
<comment type="caution">
    <text evidence="1">The sequence shown here is derived from an EMBL/GenBank/DDBJ whole genome shotgun (WGS) entry which is preliminary data.</text>
</comment>
<reference evidence="1" key="1">
    <citation type="submission" date="2021-02" db="EMBL/GenBank/DDBJ databases">
        <authorList>
            <person name="Nowell W R."/>
        </authorList>
    </citation>
    <scope>NUCLEOTIDE SEQUENCE</scope>
</reference>
<gene>
    <name evidence="1" type="ORF">PYM288_LOCUS33061</name>
</gene>
<evidence type="ECO:0000313" key="2">
    <source>
        <dbReference type="Proteomes" id="UP000663854"/>
    </source>
</evidence>
<proteinExistence type="predicted"/>